<protein>
    <submittedName>
        <fullName evidence="1">Uncharacterized protein</fullName>
    </submittedName>
</protein>
<gene>
    <name evidence="1" type="ORF">EYC80_010195</name>
</gene>
<sequence length="245" mass="28509">MSESTIAAEDDNCESAKSIVLLCFRSSNPVPAVMHINGNSREIGLRHYKCVFGVEDIASKEARELDRFGVTKSRIYVNPTFDIVCVEPGPRWALFMKKMQDSKVQQIALNKSAWEGLFYPYFNYAVCPIDGSHNSGWIGEDIQVTTLWNHSQPTELYQKTHIDRPFMKTTFVLNTRDAFFCCDAMRDANESTQKVARLQTLQERENELTDEEGLSRQRLKQCPEWLYKNLETWQRPKNRFLLHWQ</sequence>
<dbReference type="EMBL" id="VIGI01000025">
    <property type="protein sequence ID" value="KAB8288190.1"/>
    <property type="molecule type" value="Genomic_DNA"/>
</dbReference>
<organism evidence="1 2">
    <name type="scientific">Monilinia laxa</name>
    <name type="common">Brown rot fungus</name>
    <name type="synonym">Sclerotinia laxa</name>
    <dbReference type="NCBI Taxonomy" id="61186"/>
    <lineage>
        <taxon>Eukaryota</taxon>
        <taxon>Fungi</taxon>
        <taxon>Dikarya</taxon>
        <taxon>Ascomycota</taxon>
        <taxon>Pezizomycotina</taxon>
        <taxon>Leotiomycetes</taxon>
        <taxon>Helotiales</taxon>
        <taxon>Sclerotiniaceae</taxon>
        <taxon>Monilinia</taxon>
    </lineage>
</organism>
<dbReference type="AlphaFoldDB" id="A0A5N6JLS7"/>
<comment type="caution">
    <text evidence="1">The sequence shown here is derived from an EMBL/GenBank/DDBJ whole genome shotgun (WGS) entry which is preliminary data.</text>
</comment>
<proteinExistence type="predicted"/>
<dbReference type="OrthoDB" id="3540486at2759"/>
<evidence type="ECO:0000313" key="2">
    <source>
        <dbReference type="Proteomes" id="UP000326757"/>
    </source>
</evidence>
<evidence type="ECO:0000313" key="1">
    <source>
        <dbReference type="EMBL" id="KAB8288190.1"/>
    </source>
</evidence>
<reference evidence="1 2" key="1">
    <citation type="submission" date="2019-06" db="EMBL/GenBank/DDBJ databases">
        <title>Genome Sequence of the Brown Rot Fungal Pathogen Monilinia laxa.</title>
        <authorList>
            <person name="De Miccolis Angelini R.M."/>
            <person name="Landi L."/>
            <person name="Abate D."/>
            <person name="Pollastro S."/>
            <person name="Romanazzi G."/>
            <person name="Faretra F."/>
        </authorList>
    </citation>
    <scope>NUCLEOTIDE SEQUENCE [LARGE SCALE GENOMIC DNA]</scope>
    <source>
        <strain evidence="1 2">Mlax316</strain>
    </source>
</reference>
<accession>A0A5N6JLS7</accession>
<keyword evidence="2" id="KW-1185">Reference proteome</keyword>
<dbReference type="Proteomes" id="UP000326757">
    <property type="component" value="Unassembled WGS sequence"/>
</dbReference>
<name>A0A5N6JLS7_MONLA</name>